<gene>
    <name evidence="1" type="ORF">AMJ74_01990</name>
</gene>
<evidence type="ECO:0000313" key="2">
    <source>
        <dbReference type="Proteomes" id="UP000050975"/>
    </source>
</evidence>
<protein>
    <submittedName>
        <fullName evidence="1">Uncharacterized protein</fullName>
    </submittedName>
</protein>
<dbReference type="EMBL" id="LJVE01000022">
    <property type="protein sequence ID" value="KPL15156.1"/>
    <property type="molecule type" value="Genomic_DNA"/>
</dbReference>
<dbReference type="AlphaFoldDB" id="A0A0S8JZ56"/>
<comment type="caution">
    <text evidence="1">The sequence shown here is derived from an EMBL/GenBank/DDBJ whole genome shotgun (WGS) entry which is preliminary data.</text>
</comment>
<name>A0A0S8JZ56_UNCW3</name>
<evidence type="ECO:0000313" key="1">
    <source>
        <dbReference type="EMBL" id="KPL15156.1"/>
    </source>
</evidence>
<proteinExistence type="predicted"/>
<reference evidence="1 2" key="1">
    <citation type="journal article" date="2015" name="Microbiome">
        <title>Genomic resolution of linkages in carbon, nitrogen, and sulfur cycling among widespread estuary sediment bacteria.</title>
        <authorList>
            <person name="Baker B.J."/>
            <person name="Lazar C.S."/>
            <person name="Teske A.P."/>
            <person name="Dick G.J."/>
        </authorList>
    </citation>
    <scope>NUCLEOTIDE SEQUENCE [LARGE SCALE GENOMIC DNA]</scope>
    <source>
        <strain evidence="1">SM1_77</strain>
    </source>
</reference>
<dbReference type="Proteomes" id="UP000050975">
    <property type="component" value="Unassembled WGS sequence"/>
</dbReference>
<accession>A0A0S8JZ56</accession>
<organism evidence="1 2">
    <name type="scientific">candidate division WOR_3 bacterium SM1_77</name>
    <dbReference type="NCBI Taxonomy" id="1703778"/>
    <lineage>
        <taxon>Bacteria</taxon>
        <taxon>Bacteria division WOR-3</taxon>
    </lineage>
</organism>
<sequence>MKDVKVNVPQDDGTTKEMTIVFHDGCFDGVLDDIEITQDDIDDLINEIVKAAESGELFQNAHPVTEEEWEQIQGQMQTRQ</sequence>